<feature type="region of interest" description="Disordered" evidence="1">
    <location>
        <begin position="115"/>
        <end position="144"/>
    </location>
</feature>
<dbReference type="EMBL" id="KV419414">
    <property type="protein sequence ID" value="KZS91555.1"/>
    <property type="molecule type" value="Genomic_DNA"/>
</dbReference>
<keyword evidence="4" id="KW-1185">Reference proteome</keyword>
<gene>
    <name evidence="3" type="ORF">SISNIDRAFT_496461</name>
</gene>
<evidence type="ECO:0000256" key="1">
    <source>
        <dbReference type="SAM" id="MobiDB-lite"/>
    </source>
</evidence>
<evidence type="ECO:0008006" key="5">
    <source>
        <dbReference type="Google" id="ProtNLM"/>
    </source>
</evidence>
<reference evidence="3 4" key="1">
    <citation type="journal article" date="2016" name="Mol. Biol. Evol.">
        <title>Comparative Genomics of Early-Diverging Mushroom-Forming Fungi Provides Insights into the Origins of Lignocellulose Decay Capabilities.</title>
        <authorList>
            <person name="Nagy L.G."/>
            <person name="Riley R."/>
            <person name="Tritt A."/>
            <person name="Adam C."/>
            <person name="Daum C."/>
            <person name="Floudas D."/>
            <person name="Sun H."/>
            <person name="Yadav J.S."/>
            <person name="Pangilinan J."/>
            <person name="Larsson K.H."/>
            <person name="Matsuura K."/>
            <person name="Barry K."/>
            <person name="Labutti K."/>
            <person name="Kuo R."/>
            <person name="Ohm R.A."/>
            <person name="Bhattacharya S.S."/>
            <person name="Shirouzu T."/>
            <person name="Yoshinaga Y."/>
            <person name="Martin F.M."/>
            <person name="Grigoriev I.V."/>
            <person name="Hibbett D.S."/>
        </authorList>
    </citation>
    <scope>NUCLEOTIDE SEQUENCE [LARGE SCALE GENOMIC DNA]</scope>
    <source>
        <strain evidence="3 4">HHB9708</strain>
    </source>
</reference>
<feature type="compositionally biased region" description="Low complexity" evidence="1">
    <location>
        <begin position="123"/>
        <end position="144"/>
    </location>
</feature>
<evidence type="ECO:0000313" key="3">
    <source>
        <dbReference type="EMBL" id="KZS91555.1"/>
    </source>
</evidence>
<accession>A0A164SJP7</accession>
<organism evidence="3 4">
    <name type="scientific">Sistotremastrum niveocremeum HHB9708</name>
    <dbReference type="NCBI Taxonomy" id="1314777"/>
    <lineage>
        <taxon>Eukaryota</taxon>
        <taxon>Fungi</taxon>
        <taxon>Dikarya</taxon>
        <taxon>Basidiomycota</taxon>
        <taxon>Agaricomycotina</taxon>
        <taxon>Agaricomycetes</taxon>
        <taxon>Sistotremastrales</taxon>
        <taxon>Sistotremastraceae</taxon>
        <taxon>Sertulicium</taxon>
        <taxon>Sertulicium niveocremeum</taxon>
    </lineage>
</organism>
<feature type="chain" id="PRO_5007853102" description="Extracellular membrane protein CFEM domain-containing protein" evidence="2">
    <location>
        <begin position="21"/>
        <end position="168"/>
    </location>
</feature>
<evidence type="ECO:0000256" key="2">
    <source>
        <dbReference type="SAM" id="SignalP"/>
    </source>
</evidence>
<feature type="signal peptide" evidence="2">
    <location>
        <begin position="1"/>
        <end position="20"/>
    </location>
</feature>
<keyword evidence="2" id="KW-0732">Signal</keyword>
<proteinExistence type="predicted"/>
<dbReference type="AlphaFoldDB" id="A0A164SJP7"/>
<evidence type="ECO:0000313" key="4">
    <source>
        <dbReference type="Proteomes" id="UP000076722"/>
    </source>
</evidence>
<dbReference type="Proteomes" id="UP000076722">
    <property type="component" value="Unassembled WGS sequence"/>
</dbReference>
<sequence length="168" mass="17414">MMFVVPAILSVAAIVTLVNADPIQFRRQTAATPFGEIPGSCTSSCQPLVDVYSPCFVNGQAQVTCFCTDANLEKAAACAQCLVNVGFAAEDDEQEAIDVVAQFCSAQNVATPTLTGAGSATITPTDTETSSAPTPTDSSSNTLTSLSSSFEHGQVLELELLCSGCEYV</sequence>
<name>A0A164SJP7_9AGAM</name>
<protein>
    <recommendedName>
        <fullName evidence="5">Extracellular membrane protein CFEM domain-containing protein</fullName>
    </recommendedName>
</protein>